<evidence type="ECO:0000313" key="5">
    <source>
        <dbReference type="Proteomes" id="UP000242519"/>
    </source>
</evidence>
<gene>
    <name evidence="4" type="ORF">B2J93_8454</name>
</gene>
<dbReference type="AlphaFoldDB" id="A0A218YZL4"/>
<evidence type="ECO:0000313" key="4">
    <source>
        <dbReference type="EMBL" id="OWP00763.1"/>
    </source>
</evidence>
<dbReference type="PANTHER" id="PTHR43618:SF13">
    <property type="entry name" value="CHAIN DEHYDROGENASE, PUTATIVE (AFU_ORTHOLOGUE AFUA_1G17650)-RELATED"/>
    <property type="match status" value="1"/>
</dbReference>
<dbReference type="STRING" id="503106.A0A218YZL4"/>
<dbReference type="SUPFAM" id="SSF51735">
    <property type="entry name" value="NAD(P)-binding Rossmann-fold domains"/>
    <property type="match status" value="1"/>
</dbReference>
<keyword evidence="5" id="KW-1185">Reference proteome</keyword>
<evidence type="ECO:0000256" key="2">
    <source>
        <dbReference type="ARBA" id="ARBA00022857"/>
    </source>
</evidence>
<dbReference type="Gene3D" id="3.40.50.720">
    <property type="entry name" value="NAD(P)-binding Rossmann-like Domain"/>
    <property type="match status" value="1"/>
</dbReference>
<proteinExistence type="inferred from homology"/>
<dbReference type="Pfam" id="PF00106">
    <property type="entry name" value="adh_short"/>
    <property type="match status" value="1"/>
</dbReference>
<dbReference type="InterPro" id="IPR002347">
    <property type="entry name" value="SDR_fam"/>
</dbReference>
<dbReference type="InterPro" id="IPR036291">
    <property type="entry name" value="NAD(P)-bd_dom_sf"/>
</dbReference>
<dbReference type="InParanoid" id="A0A218YZL4"/>
<comment type="caution">
    <text evidence="4">The sequence shown here is derived from an EMBL/GenBank/DDBJ whole genome shotgun (WGS) entry which is preliminary data.</text>
</comment>
<name>A0A218YZL4_9HELO</name>
<dbReference type="CDD" id="cd05233">
    <property type="entry name" value="SDR_c"/>
    <property type="match status" value="1"/>
</dbReference>
<organism evidence="4 5">
    <name type="scientific">Diplocarpon coronariae</name>
    <dbReference type="NCBI Taxonomy" id="2795749"/>
    <lineage>
        <taxon>Eukaryota</taxon>
        <taxon>Fungi</taxon>
        <taxon>Dikarya</taxon>
        <taxon>Ascomycota</taxon>
        <taxon>Pezizomycotina</taxon>
        <taxon>Leotiomycetes</taxon>
        <taxon>Helotiales</taxon>
        <taxon>Drepanopezizaceae</taxon>
        <taxon>Diplocarpon</taxon>
    </lineage>
</organism>
<dbReference type="InterPro" id="IPR052178">
    <property type="entry name" value="Sec_Metab_Biosynth_SDR"/>
</dbReference>
<dbReference type="GO" id="GO:0016491">
    <property type="term" value="F:oxidoreductase activity"/>
    <property type="evidence" value="ECO:0007669"/>
    <property type="project" value="UniProtKB-KW"/>
</dbReference>
<dbReference type="Proteomes" id="UP000242519">
    <property type="component" value="Unassembled WGS sequence"/>
</dbReference>
<dbReference type="OrthoDB" id="37659at2759"/>
<keyword evidence="3" id="KW-0560">Oxidoreductase</keyword>
<accession>A0A218YZL4</accession>
<reference evidence="4" key="1">
    <citation type="submission" date="2017-04" db="EMBL/GenBank/DDBJ databases">
        <title>Draft genome sequence of Marssonina coronaria NL1: causal agent of apple blotch.</title>
        <authorList>
            <person name="Cheng Q."/>
        </authorList>
    </citation>
    <scope>NUCLEOTIDE SEQUENCE [LARGE SCALE GENOMIC DNA]</scope>
    <source>
        <strain evidence="4">NL1</strain>
    </source>
</reference>
<keyword evidence="2" id="KW-0521">NADP</keyword>
<comment type="similarity">
    <text evidence="1">Belongs to the short-chain dehydrogenases/reductases (SDR) family.</text>
</comment>
<evidence type="ECO:0000256" key="3">
    <source>
        <dbReference type="ARBA" id="ARBA00023002"/>
    </source>
</evidence>
<dbReference type="PRINTS" id="PR00081">
    <property type="entry name" value="GDHRDH"/>
</dbReference>
<protein>
    <submittedName>
        <fullName evidence="4">Uncharacterized protein</fullName>
    </submittedName>
</protein>
<evidence type="ECO:0000256" key="1">
    <source>
        <dbReference type="ARBA" id="ARBA00006484"/>
    </source>
</evidence>
<dbReference type="PANTHER" id="PTHR43618">
    <property type="entry name" value="7-ALPHA-HYDROXYSTEROID DEHYDROGENASE"/>
    <property type="match status" value="1"/>
</dbReference>
<dbReference type="EMBL" id="MZNU01000308">
    <property type="protein sequence ID" value="OWP00763.1"/>
    <property type="molecule type" value="Genomic_DNA"/>
</dbReference>
<sequence length="210" mass="22549">MPPVVLGTAGSAALGAAATRTFAKTGYGVVITYSNNSSRADSLVADVEKTSPLPKPEVGSGSNFPSIKVDLSKKTDVGRLVSEAVAGAGRLDVVFPNGGWTSITDLNVLDDVDEEMWDKCWNINVKSYLWMMHAKRKYLDDSQGCFITTASLAGVRVSGSSVAYSFNKTAQIHLVKSPAMMVGPKTREWGLKCSEEKLDASLLNTQLKRI</sequence>